<accession>A0ABN7WR82</accession>
<keyword evidence="2" id="KW-1185">Reference proteome</keyword>
<dbReference type="Proteomes" id="UP000789901">
    <property type="component" value="Unassembled WGS sequence"/>
</dbReference>
<proteinExistence type="predicted"/>
<protein>
    <submittedName>
        <fullName evidence="1">45967_t:CDS:1</fullName>
    </submittedName>
</protein>
<dbReference type="EMBL" id="CAJVQB010058962">
    <property type="protein sequence ID" value="CAG8838791.1"/>
    <property type="molecule type" value="Genomic_DNA"/>
</dbReference>
<comment type="caution">
    <text evidence="1">The sequence shown here is derived from an EMBL/GenBank/DDBJ whole genome shotgun (WGS) entry which is preliminary data.</text>
</comment>
<feature type="non-terminal residue" evidence="1">
    <location>
        <position position="1"/>
    </location>
</feature>
<evidence type="ECO:0000313" key="2">
    <source>
        <dbReference type="Proteomes" id="UP000789901"/>
    </source>
</evidence>
<organism evidence="1 2">
    <name type="scientific">Gigaspora margarita</name>
    <dbReference type="NCBI Taxonomy" id="4874"/>
    <lineage>
        <taxon>Eukaryota</taxon>
        <taxon>Fungi</taxon>
        <taxon>Fungi incertae sedis</taxon>
        <taxon>Mucoromycota</taxon>
        <taxon>Glomeromycotina</taxon>
        <taxon>Glomeromycetes</taxon>
        <taxon>Diversisporales</taxon>
        <taxon>Gigasporaceae</taxon>
        <taxon>Gigaspora</taxon>
    </lineage>
</organism>
<gene>
    <name evidence="1" type="ORF">GMARGA_LOCUS34147</name>
</gene>
<name>A0ABN7WR82_GIGMA</name>
<evidence type="ECO:0000313" key="1">
    <source>
        <dbReference type="EMBL" id="CAG8838791.1"/>
    </source>
</evidence>
<sequence>LYDKVEYLKLYIKEIEYSRLGNESMYSRLEYKAIYSRLYDEDSKSIVEIKSDVYDGKVEYSRLGELKYSRECNNEKNS</sequence>
<reference evidence="1 2" key="1">
    <citation type="submission" date="2021-06" db="EMBL/GenBank/DDBJ databases">
        <authorList>
            <person name="Kallberg Y."/>
            <person name="Tangrot J."/>
            <person name="Rosling A."/>
        </authorList>
    </citation>
    <scope>NUCLEOTIDE SEQUENCE [LARGE SCALE GENOMIC DNA]</scope>
    <source>
        <strain evidence="1 2">120-4 pot B 10/14</strain>
    </source>
</reference>